<dbReference type="Proteomes" id="UP001589619">
    <property type="component" value="Unassembled WGS sequence"/>
</dbReference>
<sequence>MITFKLKRNSLFIKLLGGFISVILILLSFNLFSFAYFSENIQDEVIKYNRQNVEVTAERYDNHIRIVQSTIARLYFNPKVVLLSELANSEQFEPVNLVVEEIRNILNNELLFLDNVVMQFGKNNFVIDKHGPGRTDETFSRIYTSPDYGPAFWTGQLNGSETLELFPQSSFSDGPYNRSGSYMPLVLRNKLNDALYIAVLLDAGKMFRSFHNSIDKRFYVLNAQGKLLYRSTDEELPSKLADKLMERSDYFKLDNSYYFYTKGATGLTYMNVISDDSLAQEASRLKVVLLAVLSLAAAMSVAVSVVVSVGFHTPVRNIIDTIEEANPDRRLRSKIDEFNFIHDKIKGILRLNRDIHDDLNDKTDKLRHVGFINKLKNIYSADNELADTNKPFYLVLFRMTLTRQFHQTLAVEPKRAAFLMKEYIDASLSEQFPDTITLQAEQDEIMTIVFTDEPAEQLIRTLESIKGVFDRDRAYCLLTIAFHPELHEPTGFTAAYEMARAMVQQRKLNGEAELILDYEPQQTMHIGFMPAQEREFAAHLQAGNEAAVLDIVKRALYAMEKRNSPAAQYVDFAKEATAKTMAALIAMKHDISGMFEDRSPYEDIQSCASIGDFTNFFEAFLGRAVALVQRRKEESHPVKQLMLDYLNRHYHEDISLETVADRLNMSPGYMSKQFKEQTGMNFSEYVNELRMQKAKELLQSSDCKIQEVAERVGYFNVNSFIRMFKKTAGLPPGEFRRLHRFGDGEGADGKQTEEKPGSAS</sequence>
<keyword evidence="5" id="KW-1133">Transmembrane helix</keyword>
<dbReference type="SMART" id="SM00342">
    <property type="entry name" value="HTH_ARAC"/>
    <property type="match status" value="1"/>
</dbReference>
<dbReference type="SUPFAM" id="SSF46689">
    <property type="entry name" value="Homeodomain-like"/>
    <property type="match status" value="2"/>
</dbReference>
<dbReference type="PANTHER" id="PTHR43280:SF2">
    <property type="entry name" value="HTH-TYPE TRANSCRIPTIONAL REGULATOR EXSA"/>
    <property type="match status" value="1"/>
</dbReference>
<dbReference type="PANTHER" id="PTHR43280">
    <property type="entry name" value="ARAC-FAMILY TRANSCRIPTIONAL REGULATOR"/>
    <property type="match status" value="1"/>
</dbReference>
<dbReference type="InterPro" id="IPR018060">
    <property type="entry name" value="HTH_AraC"/>
</dbReference>
<feature type="transmembrane region" description="Helical" evidence="5">
    <location>
        <begin position="12"/>
        <end position="37"/>
    </location>
</feature>
<keyword evidence="8" id="KW-1185">Reference proteome</keyword>
<comment type="caution">
    <text evidence="7">The sequence shown here is derived from an EMBL/GenBank/DDBJ whole genome shotgun (WGS) entry which is preliminary data.</text>
</comment>
<dbReference type="PRINTS" id="PR00032">
    <property type="entry name" value="HTHARAC"/>
</dbReference>
<evidence type="ECO:0000256" key="1">
    <source>
        <dbReference type="ARBA" id="ARBA00023015"/>
    </source>
</evidence>
<name>A0ABV5VPA6_9BACL</name>
<gene>
    <name evidence="7" type="ORF">ACFFNY_00200</name>
</gene>
<evidence type="ECO:0000256" key="5">
    <source>
        <dbReference type="SAM" id="Phobius"/>
    </source>
</evidence>
<dbReference type="PROSITE" id="PS00041">
    <property type="entry name" value="HTH_ARAC_FAMILY_1"/>
    <property type="match status" value="1"/>
</dbReference>
<evidence type="ECO:0000313" key="7">
    <source>
        <dbReference type="EMBL" id="MFB9749978.1"/>
    </source>
</evidence>
<evidence type="ECO:0000259" key="6">
    <source>
        <dbReference type="PROSITE" id="PS01124"/>
    </source>
</evidence>
<evidence type="ECO:0000256" key="4">
    <source>
        <dbReference type="SAM" id="MobiDB-lite"/>
    </source>
</evidence>
<protein>
    <submittedName>
        <fullName evidence="7">Helix-turn-helix transcriptional regulator</fullName>
    </submittedName>
</protein>
<proteinExistence type="predicted"/>
<keyword evidence="5" id="KW-0812">Transmembrane</keyword>
<dbReference type="InterPro" id="IPR020449">
    <property type="entry name" value="Tscrpt_reg_AraC-type_HTH"/>
</dbReference>
<dbReference type="EMBL" id="JBHMAG010000001">
    <property type="protein sequence ID" value="MFB9749978.1"/>
    <property type="molecule type" value="Genomic_DNA"/>
</dbReference>
<dbReference type="InterPro" id="IPR018062">
    <property type="entry name" value="HTH_AraC-typ_CS"/>
</dbReference>
<feature type="transmembrane region" description="Helical" evidence="5">
    <location>
        <begin position="287"/>
        <end position="311"/>
    </location>
</feature>
<reference evidence="7 8" key="1">
    <citation type="submission" date="2024-09" db="EMBL/GenBank/DDBJ databases">
        <authorList>
            <person name="Sun Q."/>
            <person name="Mori K."/>
        </authorList>
    </citation>
    <scope>NUCLEOTIDE SEQUENCE [LARGE SCALE GENOMIC DNA]</scope>
    <source>
        <strain evidence="7 8">JCM 12520</strain>
    </source>
</reference>
<feature type="domain" description="HTH araC/xylS-type" evidence="6">
    <location>
        <begin position="640"/>
        <end position="738"/>
    </location>
</feature>
<accession>A0ABV5VPA6</accession>
<evidence type="ECO:0000313" key="8">
    <source>
        <dbReference type="Proteomes" id="UP001589619"/>
    </source>
</evidence>
<dbReference type="Pfam" id="PF12833">
    <property type="entry name" value="HTH_18"/>
    <property type="match status" value="1"/>
</dbReference>
<dbReference type="PROSITE" id="PS01124">
    <property type="entry name" value="HTH_ARAC_FAMILY_2"/>
    <property type="match status" value="1"/>
</dbReference>
<dbReference type="Gene3D" id="1.10.10.60">
    <property type="entry name" value="Homeodomain-like"/>
    <property type="match status" value="2"/>
</dbReference>
<organism evidence="7 8">
    <name type="scientific">Paenibacillus hodogayensis</name>
    <dbReference type="NCBI Taxonomy" id="279208"/>
    <lineage>
        <taxon>Bacteria</taxon>
        <taxon>Bacillati</taxon>
        <taxon>Bacillota</taxon>
        <taxon>Bacilli</taxon>
        <taxon>Bacillales</taxon>
        <taxon>Paenibacillaceae</taxon>
        <taxon>Paenibacillus</taxon>
    </lineage>
</organism>
<dbReference type="RefSeq" id="WP_344910061.1">
    <property type="nucleotide sequence ID" value="NZ_BAAAYO010000008.1"/>
</dbReference>
<keyword evidence="1" id="KW-0805">Transcription regulation</keyword>
<dbReference type="InterPro" id="IPR009057">
    <property type="entry name" value="Homeodomain-like_sf"/>
</dbReference>
<feature type="region of interest" description="Disordered" evidence="4">
    <location>
        <begin position="737"/>
        <end position="760"/>
    </location>
</feature>
<evidence type="ECO:0000256" key="2">
    <source>
        <dbReference type="ARBA" id="ARBA00023125"/>
    </source>
</evidence>
<keyword evidence="2" id="KW-0238">DNA-binding</keyword>
<keyword evidence="5" id="KW-0472">Membrane</keyword>
<keyword evidence="3" id="KW-0804">Transcription</keyword>
<evidence type="ECO:0000256" key="3">
    <source>
        <dbReference type="ARBA" id="ARBA00023163"/>
    </source>
</evidence>